<evidence type="ECO:0000313" key="7">
    <source>
        <dbReference type="Proteomes" id="UP001149090"/>
    </source>
</evidence>
<proteinExistence type="inferred from homology"/>
<keyword evidence="3" id="KW-0732">Signal</keyword>
<dbReference type="OrthoDB" id="65740at2759"/>
<dbReference type="GO" id="GO:0008234">
    <property type="term" value="F:cysteine-type peptidase activity"/>
    <property type="evidence" value="ECO:0007669"/>
    <property type="project" value="InterPro"/>
</dbReference>
<evidence type="ECO:0008006" key="8">
    <source>
        <dbReference type="Google" id="ProtNLM"/>
    </source>
</evidence>
<dbReference type="InterPro" id="IPR039417">
    <property type="entry name" value="Peptidase_C1A_papain-like"/>
</dbReference>
<dbReference type="InterPro" id="IPR013201">
    <property type="entry name" value="Prot_inhib_I29"/>
</dbReference>
<feature type="signal peptide" evidence="3">
    <location>
        <begin position="1"/>
        <end position="20"/>
    </location>
</feature>
<comment type="similarity">
    <text evidence="1">Belongs to the peptidase C1 family.</text>
</comment>
<evidence type="ECO:0000259" key="5">
    <source>
        <dbReference type="SMART" id="SM00848"/>
    </source>
</evidence>
<dbReference type="InterPro" id="IPR013128">
    <property type="entry name" value="Peptidase_C1A"/>
</dbReference>
<dbReference type="InterPro" id="IPR038765">
    <property type="entry name" value="Papain-like_cys_pep_sf"/>
</dbReference>
<reference evidence="6" key="1">
    <citation type="submission" date="2022-10" db="EMBL/GenBank/DDBJ databases">
        <title>Novel sulphate-reducing endosymbionts in the free-living metamonad Anaeramoeba.</title>
        <authorList>
            <person name="Jerlstrom-Hultqvist J."/>
            <person name="Cepicka I."/>
            <person name="Gallot-Lavallee L."/>
            <person name="Salas-Leiva D."/>
            <person name="Curtis B.A."/>
            <person name="Zahonova K."/>
            <person name="Pipaliya S."/>
            <person name="Dacks J."/>
            <person name="Roger A.J."/>
        </authorList>
    </citation>
    <scope>NUCLEOTIDE SEQUENCE</scope>
    <source>
        <strain evidence="6">BMAN</strain>
    </source>
</reference>
<dbReference type="PROSITE" id="PS00640">
    <property type="entry name" value="THIOL_PROTEASE_ASN"/>
    <property type="match status" value="1"/>
</dbReference>
<dbReference type="InterPro" id="IPR000169">
    <property type="entry name" value="Pept_cys_AS"/>
</dbReference>
<dbReference type="AlphaFoldDB" id="A0A9Q0R6G6"/>
<evidence type="ECO:0000313" key="6">
    <source>
        <dbReference type="EMBL" id="KAJ5068233.1"/>
    </source>
</evidence>
<evidence type="ECO:0000256" key="2">
    <source>
        <dbReference type="ARBA" id="ARBA00023157"/>
    </source>
</evidence>
<sequence length="538" mass="62038">MKFTSLIFFVLFLFFAFSDPVPPTWPEIYHVDLLFSLPYANIHIPVSTDYDNTTNNERIIYYSGLTLDYYLTVDNYEIWTTQTNQTCYKNPEPHAVNQTLVGMFPDLSTWTYIGVGVARGFKCNVWEYIYQPPGYNKTNVYHFYVDFNTNSPVQYHMLGYDIVFGSHFDEYVMDYYSYIPNQVNPNAFVLPAICNNASSHPEHKFGRNSLHFKKLTPLKSSNSETLFDLFKSKYSKNYPNEKEQQERQEIFYNNYRYINEFNQEHTDMTLGVNHFADMTIEEFRSVMLMPKGMLQRKVNHKIEEYEPRIPTSSLPTNLNWTELGAVSPVKDQAFCGSCWAFSTVGVIEGQYYLATGNFKQFSEQNVIDCSWNATHPSYGCDGSSQEFAYEALMGMGGIEFEDDYPYLSVTGYCGYTPEKRAASLLTYYTIPNSEEAVIEALNTIGPLAISYDADHESMMFYSGGVYHEPTCSTTNLDHAVLLVGYGNYPGTEEPYWLVKNSWSTHWGYYGYFLIARKDNMCGITTDVTFPVLERNFAL</sequence>
<dbReference type="Pfam" id="PF00112">
    <property type="entry name" value="Peptidase_C1"/>
    <property type="match status" value="1"/>
</dbReference>
<dbReference type="SMART" id="SM00645">
    <property type="entry name" value="Pept_C1"/>
    <property type="match status" value="1"/>
</dbReference>
<protein>
    <recommendedName>
        <fullName evidence="8">Counting factor associated protein D</fullName>
    </recommendedName>
</protein>
<dbReference type="FunFam" id="3.90.70.10:FF:000332">
    <property type="entry name" value="Cathepsin L1"/>
    <property type="match status" value="1"/>
</dbReference>
<evidence type="ECO:0000256" key="1">
    <source>
        <dbReference type="ARBA" id="ARBA00008455"/>
    </source>
</evidence>
<evidence type="ECO:0000256" key="3">
    <source>
        <dbReference type="SAM" id="SignalP"/>
    </source>
</evidence>
<dbReference type="Proteomes" id="UP001149090">
    <property type="component" value="Unassembled WGS sequence"/>
</dbReference>
<organism evidence="6 7">
    <name type="scientific">Anaeramoeba ignava</name>
    <name type="common">Anaerobic marine amoeba</name>
    <dbReference type="NCBI Taxonomy" id="1746090"/>
    <lineage>
        <taxon>Eukaryota</taxon>
        <taxon>Metamonada</taxon>
        <taxon>Anaeramoebidae</taxon>
        <taxon>Anaeramoeba</taxon>
    </lineage>
</organism>
<dbReference type="PROSITE" id="PS00639">
    <property type="entry name" value="THIOL_PROTEASE_HIS"/>
    <property type="match status" value="1"/>
</dbReference>
<dbReference type="GO" id="GO:0006508">
    <property type="term" value="P:proteolysis"/>
    <property type="evidence" value="ECO:0007669"/>
    <property type="project" value="InterPro"/>
</dbReference>
<dbReference type="PANTHER" id="PTHR12411">
    <property type="entry name" value="CYSTEINE PROTEASE FAMILY C1-RELATED"/>
    <property type="match status" value="1"/>
</dbReference>
<keyword evidence="2" id="KW-1015">Disulfide bond</keyword>
<name>A0A9Q0R6G6_ANAIG</name>
<comment type="caution">
    <text evidence="6">The sequence shown here is derived from an EMBL/GenBank/DDBJ whole genome shotgun (WGS) entry which is preliminary data.</text>
</comment>
<dbReference type="InterPro" id="IPR025660">
    <property type="entry name" value="Pept_his_AS"/>
</dbReference>
<keyword evidence="7" id="KW-1185">Reference proteome</keyword>
<accession>A0A9Q0R6G6</accession>
<feature type="chain" id="PRO_5040471992" description="Counting factor associated protein D" evidence="3">
    <location>
        <begin position="21"/>
        <end position="538"/>
    </location>
</feature>
<dbReference type="CDD" id="cd02248">
    <property type="entry name" value="Peptidase_C1A"/>
    <property type="match status" value="1"/>
</dbReference>
<dbReference type="SMART" id="SM00848">
    <property type="entry name" value="Inhibitor_I29"/>
    <property type="match status" value="1"/>
</dbReference>
<dbReference type="InterPro" id="IPR025661">
    <property type="entry name" value="Pept_asp_AS"/>
</dbReference>
<feature type="domain" description="Peptidase C1A papain C-terminal" evidence="4">
    <location>
        <begin position="314"/>
        <end position="531"/>
    </location>
</feature>
<dbReference type="EMBL" id="JAPDFW010000118">
    <property type="protein sequence ID" value="KAJ5068233.1"/>
    <property type="molecule type" value="Genomic_DNA"/>
</dbReference>
<evidence type="ECO:0000259" key="4">
    <source>
        <dbReference type="SMART" id="SM00645"/>
    </source>
</evidence>
<dbReference type="SUPFAM" id="SSF54001">
    <property type="entry name" value="Cysteine proteinases"/>
    <property type="match status" value="1"/>
</dbReference>
<feature type="domain" description="Cathepsin propeptide inhibitor" evidence="5">
    <location>
        <begin position="227"/>
        <end position="283"/>
    </location>
</feature>
<dbReference type="InterPro" id="IPR000668">
    <property type="entry name" value="Peptidase_C1A_C"/>
</dbReference>
<dbReference type="PRINTS" id="PR00705">
    <property type="entry name" value="PAPAIN"/>
</dbReference>
<dbReference type="OMA" id="YEIDYTS"/>
<dbReference type="Pfam" id="PF08246">
    <property type="entry name" value="Inhibitor_I29"/>
    <property type="match status" value="1"/>
</dbReference>
<dbReference type="Gene3D" id="3.90.70.10">
    <property type="entry name" value="Cysteine proteinases"/>
    <property type="match status" value="1"/>
</dbReference>
<dbReference type="PROSITE" id="PS00139">
    <property type="entry name" value="THIOL_PROTEASE_CYS"/>
    <property type="match status" value="1"/>
</dbReference>
<gene>
    <name evidence="6" type="ORF">M0811_12460</name>
</gene>